<sequence length="458" mass="51465">MSDIEEHRKKIEEITLEMIKLLKTRTDIAKQIGDAKASLGMTVTDEEREDALRNQVTKLCKEIGLDQSTALKFLNFLFNESVKVQSDSKQTHLSVFLKAKALEEQGKKIIHLEVGEPDFKPPKEVKTALEEVYDKGYGKYGPAKGITELRKGIIGIAAAGDVPVEEIMICPGARFAVYLAITTLLNPGDEIIVIEPAWPAYKDCALNAGIKVRTIKTTLETRWEPSVEQINNAINENTKMIVLNYPNNPTGKILPKKLLDDIIQTAKEHDLYVLSDEIYFVYERGTKTEMCKPVWDYDYEKSIITQSFSKTYAMTGYRIGFAIAEPSIIEKMSKLQALSLTNVSEPIQYIALQALKSREAVGENSKIIRSRLEALVKTAKDIGLEFVEPDGAMYLFARTKHKNFDATKFSEKLLEHGVAIAPGEGFGDYKEFFRITAIDETKLMEGMTILDTVMKSNQ</sequence>
<dbReference type="GO" id="GO:0046417">
    <property type="term" value="P:chorismate metabolic process"/>
    <property type="evidence" value="ECO:0007669"/>
    <property type="project" value="InterPro"/>
</dbReference>
<dbReference type="Gene3D" id="3.40.640.10">
    <property type="entry name" value="Type I PLP-dependent aspartate aminotransferase-like (Major domain)"/>
    <property type="match status" value="1"/>
</dbReference>
<name>A0A075H498_9ARCH</name>
<dbReference type="InterPro" id="IPR015424">
    <property type="entry name" value="PyrdxlP-dep_Trfase"/>
</dbReference>
<dbReference type="PANTHER" id="PTHR46383">
    <property type="entry name" value="ASPARTATE AMINOTRANSFERASE"/>
    <property type="match status" value="1"/>
</dbReference>
<evidence type="ECO:0000256" key="2">
    <source>
        <dbReference type="ARBA" id="ARBA00007441"/>
    </source>
</evidence>
<dbReference type="PROSITE" id="PS51168">
    <property type="entry name" value="CHORISMATE_MUT_2"/>
    <property type="match status" value="1"/>
</dbReference>
<dbReference type="InterPro" id="IPR036263">
    <property type="entry name" value="Chorismate_II_sf"/>
</dbReference>
<gene>
    <name evidence="9" type="primary">aspB</name>
</gene>
<evidence type="ECO:0000256" key="4">
    <source>
        <dbReference type="ARBA" id="ARBA00022576"/>
    </source>
</evidence>
<dbReference type="InterPro" id="IPR036979">
    <property type="entry name" value="CM_dom_sf"/>
</dbReference>
<evidence type="ECO:0000256" key="7">
    <source>
        <dbReference type="RuleBase" id="RU000481"/>
    </source>
</evidence>
<dbReference type="Pfam" id="PF01817">
    <property type="entry name" value="CM_2"/>
    <property type="match status" value="1"/>
</dbReference>
<dbReference type="Gene3D" id="1.20.59.10">
    <property type="entry name" value="Chorismate mutase"/>
    <property type="match status" value="1"/>
</dbReference>
<dbReference type="GO" id="GO:0006520">
    <property type="term" value="P:amino acid metabolic process"/>
    <property type="evidence" value="ECO:0007669"/>
    <property type="project" value="InterPro"/>
</dbReference>
<dbReference type="Pfam" id="PF00155">
    <property type="entry name" value="Aminotran_1_2"/>
    <property type="match status" value="1"/>
</dbReference>
<evidence type="ECO:0000256" key="3">
    <source>
        <dbReference type="ARBA" id="ARBA00011738"/>
    </source>
</evidence>
<organism evidence="9">
    <name type="scientific">uncultured marine thaumarchaeote KM3_32_D07</name>
    <dbReference type="NCBI Taxonomy" id="1456123"/>
    <lineage>
        <taxon>Archaea</taxon>
        <taxon>Nitrososphaerota</taxon>
        <taxon>environmental samples</taxon>
    </lineage>
</organism>
<dbReference type="Gene3D" id="3.90.1150.10">
    <property type="entry name" value="Aspartate Aminotransferase, domain 1"/>
    <property type="match status" value="1"/>
</dbReference>
<protein>
    <recommendedName>
        <fullName evidence="7">Aminotransferase</fullName>
        <ecNumber evidence="7">2.6.1.-</ecNumber>
    </recommendedName>
</protein>
<dbReference type="InterPro" id="IPR050596">
    <property type="entry name" value="AspAT/PAT-like"/>
</dbReference>
<dbReference type="EC" id="2.6.1.-" evidence="7"/>
<dbReference type="InterPro" id="IPR015422">
    <property type="entry name" value="PyrdxlP-dep_Trfase_small"/>
</dbReference>
<comment type="similarity">
    <text evidence="2 7">Belongs to the class-I pyridoxal-phosphate-dependent aminotransferase family.</text>
</comment>
<keyword evidence="4 7" id="KW-0032">Aminotransferase</keyword>
<dbReference type="GO" id="GO:0004106">
    <property type="term" value="F:chorismate mutase activity"/>
    <property type="evidence" value="ECO:0007669"/>
    <property type="project" value="InterPro"/>
</dbReference>
<dbReference type="GO" id="GO:0008483">
    <property type="term" value="F:transaminase activity"/>
    <property type="evidence" value="ECO:0007669"/>
    <property type="project" value="UniProtKB-KW"/>
</dbReference>
<keyword evidence="5 7" id="KW-0808">Transferase</keyword>
<evidence type="ECO:0000313" key="9">
    <source>
        <dbReference type="EMBL" id="AIF08773.1"/>
    </source>
</evidence>
<dbReference type="PROSITE" id="PS00105">
    <property type="entry name" value="AA_TRANSFER_CLASS_1"/>
    <property type="match status" value="1"/>
</dbReference>
<dbReference type="SUPFAM" id="SSF53383">
    <property type="entry name" value="PLP-dependent transferases"/>
    <property type="match status" value="1"/>
</dbReference>
<evidence type="ECO:0000256" key="6">
    <source>
        <dbReference type="ARBA" id="ARBA00022898"/>
    </source>
</evidence>
<dbReference type="SUPFAM" id="SSF48600">
    <property type="entry name" value="Chorismate mutase II"/>
    <property type="match status" value="1"/>
</dbReference>
<comment type="subunit">
    <text evidence="3">Homodimer.</text>
</comment>
<dbReference type="GO" id="GO:0030170">
    <property type="term" value="F:pyridoxal phosphate binding"/>
    <property type="evidence" value="ECO:0007669"/>
    <property type="project" value="InterPro"/>
</dbReference>
<dbReference type="EMBL" id="KF900841">
    <property type="protein sequence ID" value="AIF08773.1"/>
    <property type="molecule type" value="Genomic_DNA"/>
</dbReference>
<evidence type="ECO:0000256" key="1">
    <source>
        <dbReference type="ARBA" id="ARBA00001933"/>
    </source>
</evidence>
<dbReference type="AlphaFoldDB" id="A0A075H498"/>
<keyword evidence="6" id="KW-0663">Pyridoxal phosphate</keyword>
<dbReference type="CDD" id="cd00609">
    <property type="entry name" value="AAT_like"/>
    <property type="match status" value="1"/>
</dbReference>
<reference evidence="9" key="1">
    <citation type="journal article" date="2014" name="Genome Biol. Evol.">
        <title>Pangenome evidence for extensive interdomain horizontal transfer affecting lineage core and shell genes in uncultured planktonic thaumarchaeota and euryarchaeota.</title>
        <authorList>
            <person name="Deschamps P."/>
            <person name="Zivanovic Y."/>
            <person name="Moreira D."/>
            <person name="Rodriguez-Valera F."/>
            <person name="Lopez-Garcia P."/>
        </authorList>
    </citation>
    <scope>NUCLEOTIDE SEQUENCE</scope>
</reference>
<dbReference type="SMART" id="SM00830">
    <property type="entry name" value="CM_2"/>
    <property type="match status" value="1"/>
</dbReference>
<dbReference type="InterPro" id="IPR015421">
    <property type="entry name" value="PyrdxlP-dep_Trfase_major"/>
</dbReference>
<accession>A0A075H498</accession>
<dbReference type="InterPro" id="IPR002701">
    <property type="entry name" value="CM_II_prokaryot"/>
</dbReference>
<dbReference type="InterPro" id="IPR004839">
    <property type="entry name" value="Aminotransferase_I/II_large"/>
</dbReference>
<proteinExistence type="inferred from homology"/>
<dbReference type="PANTHER" id="PTHR46383:SF1">
    <property type="entry name" value="ASPARTATE AMINOTRANSFERASE"/>
    <property type="match status" value="1"/>
</dbReference>
<evidence type="ECO:0000259" key="8">
    <source>
        <dbReference type="PROSITE" id="PS51168"/>
    </source>
</evidence>
<comment type="cofactor">
    <cofactor evidence="1 7">
        <name>pyridoxal 5'-phosphate</name>
        <dbReference type="ChEBI" id="CHEBI:597326"/>
    </cofactor>
</comment>
<dbReference type="InterPro" id="IPR004838">
    <property type="entry name" value="NHTrfase_class1_PyrdxlP-BS"/>
</dbReference>
<feature type="domain" description="Chorismate mutase" evidence="8">
    <location>
        <begin position="1"/>
        <end position="89"/>
    </location>
</feature>
<evidence type="ECO:0000256" key="5">
    <source>
        <dbReference type="ARBA" id="ARBA00022679"/>
    </source>
</evidence>